<name>B2IH42_BEII9</name>
<dbReference type="Gene3D" id="3.40.50.300">
    <property type="entry name" value="P-loop containing nucleotide triphosphate hydrolases"/>
    <property type="match status" value="1"/>
</dbReference>
<dbReference type="KEGG" id="bid:Bind_0806"/>
<reference evidence="3" key="1">
    <citation type="submission" date="2008-03" db="EMBL/GenBank/DDBJ databases">
        <title>Complete sequence of chromosome of Beijerinckia indica subsp. indica ATCC 9039.</title>
        <authorList>
            <consortium name="US DOE Joint Genome Institute"/>
            <person name="Copeland A."/>
            <person name="Lucas S."/>
            <person name="Lapidus A."/>
            <person name="Glavina del Rio T."/>
            <person name="Dalin E."/>
            <person name="Tice H."/>
            <person name="Bruce D."/>
            <person name="Goodwin L."/>
            <person name="Pitluck S."/>
            <person name="LaButti K."/>
            <person name="Schmutz J."/>
            <person name="Larimer F."/>
            <person name="Land M."/>
            <person name="Hauser L."/>
            <person name="Kyrpides N."/>
            <person name="Mikhailova N."/>
            <person name="Dunfield P.F."/>
            <person name="Dedysh S.N."/>
            <person name="Liesack W."/>
            <person name="Saw J.H."/>
            <person name="Alam M."/>
            <person name="Chen Y."/>
            <person name="Murrell J.C."/>
            <person name="Richardson P."/>
        </authorList>
    </citation>
    <scope>NUCLEOTIDE SEQUENCE [LARGE SCALE GENOMIC DNA]</scope>
    <source>
        <strain evidence="3">ATCC 9039 / DSM 1715 / NCIMB 8712</strain>
    </source>
</reference>
<dbReference type="SUPFAM" id="SSF52540">
    <property type="entry name" value="P-loop containing nucleoside triphosphate hydrolases"/>
    <property type="match status" value="1"/>
</dbReference>
<evidence type="ECO:0000313" key="2">
    <source>
        <dbReference type="EMBL" id="ACB94456.1"/>
    </source>
</evidence>
<dbReference type="PANTHER" id="PTHR32309:SF13">
    <property type="entry name" value="FERRIC ENTEROBACTIN TRANSPORT PROTEIN FEPE"/>
    <property type="match status" value="1"/>
</dbReference>
<dbReference type="STRING" id="395963.Bind_0806"/>
<keyword evidence="3" id="KW-1185">Reference proteome</keyword>
<organism evidence="2 3">
    <name type="scientific">Beijerinckia indica subsp. indica (strain ATCC 9039 / DSM 1715 / NCIMB 8712)</name>
    <dbReference type="NCBI Taxonomy" id="395963"/>
    <lineage>
        <taxon>Bacteria</taxon>
        <taxon>Pseudomonadati</taxon>
        <taxon>Pseudomonadota</taxon>
        <taxon>Alphaproteobacteria</taxon>
        <taxon>Hyphomicrobiales</taxon>
        <taxon>Beijerinckiaceae</taxon>
        <taxon>Beijerinckia</taxon>
    </lineage>
</organism>
<dbReference type="OrthoDB" id="7786248at2"/>
<protein>
    <submittedName>
        <fullName evidence="2">Lipopolysaccharide biosynthesis protein</fullName>
    </submittedName>
</protein>
<dbReference type="EMBL" id="CP001016">
    <property type="protein sequence ID" value="ACB94456.1"/>
    <property type="molecule type" value="Genomic_DNA"/>
</dbReference>
<dbReference type="PANTHER" id="PTHR32309">
    <property type="entry name" value="TYROSINE-PROTEIN KINASE"/>
    <property type="match status" value="1"/>
</dbReference>
<evidence type="ECO:0000313" key="3">
    <source>
        <dbReference type="Proteomes" id="UP000001695"/>
    </source>
</evidence>
<accession>B2IH42</accession>
<dbReference type="InterPro" id="IPR050445">
    <property type="entry name" value="Bact_polysacc_biosynth/exp"/>
</dbReference>
<reference evidence="2 3" key="2">
    <citation type="journal article" date="2010" name="J. Bacteriol.">
        <title>Complete genome sequence of Beijerinckia indica subsp. indica.</title>
        <authorList>
            <person name="Tamas I."/>
            <person name="Dedysh S.N."/>
            <person name="Liesack W."/>
            <person name="Stott M.B."/>
            <person name="Alam M."/>
            <person name="Murrell J.C."/>
            <person name="Dunfield P.F."/>
        </authorList>
    </citation>
    <scope>NUCLEOTIDE SEQUENCE [LARGE SCALE GENOMIC DNA]</scope>
    <source>
        <strain evidence="3">ATCC 9039 / DSM 1715 / NCIMB 8712</strain>
    </source>
</reference>
<dbReference type="InterPro" id="IPR027417">
    <property type="entry name" value="P-loop_NTPase"/>
</dbReference>
<keyword evidence="1" id="KW-0472">Membrane</keyword>
<dbReference type="GO" id="GO:0004713">
    <property type="term" value="F:protein tyrosine kinase activity"/>
    <property type="evidence" value="ECO:0007669"/>
    <property type="project" value="TreeGrafter"/>
</dbReference>
<dbReference type="HOGENOM" id="CLU_537118_0_0_5"/>
<feature type="transmembrane region" description="Helical" evidence="1">
    <location>
        <begin position="38"/>
        <end position="55"/>
    </location>
</feature>
<gene>
    <name evidence="2" type="ordered locus">Bind_0806</name>
</gene>
<dbReference type="Proteomes" id="UP000001695">
    <property type="component" value="Chromosome"/>
</dbReference>
<evidence type="ECO:0000256" key="1">
    <source>
        <dbReference type="SAM" id="Phobius"/>
    </source>
</evidence>
<dbReference type="GO" id="GO:0005886">
    <property type="term" value="C:plasma membrane"/>
    <property type="evidence" value="ECO:0007669"/>
    <property type="project" value="TreeGrafter"/>
</dbReference>
<dbReference type="eggNOG" id="COG3206">
    <property type="taxonomic scope" value="Bacteria"/>
</dbReference>
<keyword evidence="1" id="KW-0812">Transmembrane</keyword>
<dbReference type="RefSeq" id="WP_012383813.1">
    <property type="nucleotide sequence ID" value="NC_010581.1"/>
</dbReference>
<proteinExistence type="predicted"/>
<keyword evidence="1" id="KW-1133">Transmembrane helix</keyword>
<dbReference type="eggNOG" id="COG0489">
    <property type="taxonomic scope" value="Bacteria"/>
</dbReference>
<sequence length="507" mass="54555">MSKRFDWDARNNNGRDANGLELDFHALWQAVLRQKWRLVTPALVVLAVLGLWLALVPPRYTAVARVAGVAPENGLESPLDGVTLARASSQDAPQSVLEPKALKNQLLLLSSEDFARRALSELRDSGDLPTSVELADLENGAVSARTGQALRPLLRRIGFQAAAESAPDSLLLDWLRRGLAIKVREGTSDLSITFEAEDAGLAAKVANKYAELYLDLQPSANSVAAAVAARQSAFPHHPSVLVLGPLATLMIGFAALFAREYRAGRLAPASAAMLQQPRALGEIKLFARFDERPSAEGPGGLYPLPSPQANEMADAAEIAVRIRKSRRDDLATHIVVTGVNLAGKSARPMIGLGRQLAQEGRTILVDLDGAWQGENPASDKVEEKPGLAEVLDGQASFAEAIRRDPASRLHILLAEPDRSFDLRAFDVVFEALSQTYDFVLVTAPPLDQSPLASRLTAKANLVILATLAQHERLIESAHADLRQNTGCEVLVIGVGGRLMPRLVENAA</sequence>
<dbReference type="AlphaFoldDB" id="B2IH42"/>